<proteinExistence type="inferred from homology"/>
<dbReference type="InterPro" id="IPR036259">
    <property type="entry name" value="MFS_trans_sf"/>
</dbReference>
<dbReference type="Proteomes" id="UP000008825">
    <property type="component" value="Chromosome"/>
</dbReference>
<dbReference type="PROSITE" id="PS50850">
    <property type="entry name" value="MFS"/>
    <property type="match status" value="1"/>
</dbReference>
<evidence type="ECO:0000259" key="9">
    <source>
        <dbReference type="PROSITE" id="PS50850"/>
    </source>
</evidence>
<dbReference type="GO" id="GO:1990961">
    <property type="term" value="P:xenobiotic detoxification by transmembrane export across the plasma membrane"/>
    <property type="evidence" value="ECO:0007669"/>
    <property type="project" value="InterPro"/>
</dbReference>
<dbReference type="InterPro" id="IPR020846">
    <property type="entry name" value="MFS_dom"/>
</dbReference>
<feature type="transmembrane region" description="Helical" evidence="8">
    <location>
        <begin position="316"/>
        <end position="334"/>
    </location>
</feature>
<dbReference type="GO" id="GO:0005886">
    <property type="term" value="C:plasma membrane"/>
    <property type="evidence" value="ECO:0007669"/>
    <property type="project" value="UniProtKB-SubCell"/>
</dbReference>
<dbReference type="PANTHER" id="PTHR23502">
    <property type="entry name" value="MAJOR FACILITATOR SUPERFAMILY"/>
    <property type="match status" value="1"/>
</dbReference>
<evidence type="ECO:0000256" key="7">
    <source>
        <dbReference type="ARBA" id="ARBA00023136"/>
    </source>
</evidence>
<dbReference type="SUPFAM" id="SSF103473">
    <property type="entry name" value="MFS general substrate transporter"/>
    <property type="match status" value="1"/>
</dbReference>
<dbReference type="STRING" id="404380.Gbem_3892"/>
<dbReference type="HOGENOM" id="CLU_001265_47_0_7"/>
<dbReference type="Gene3D" id="1.20.1720.10">
    <property type="entry name" value="Multidrug resistance protein D"/>
    <property type="match status" value="1"/>
</dbReference>
<dbReference type="PANTHER" id="PTHR23502:SF132">
    <property type="entry name" value="POLYAMINE TRANSPORTER 2-RELATED"/>
    <property type="match status" value="1"/>
</dbReference>
<dbReference type="eggNOG" id="COG2814">
    <property type="taxonomic scope" value="Bacteria"/>
</dbReference>
<organism evidence="10 11">
    <name type="scientific">Citrifermentans bemidjiense (strain ATCC BAA-1014 / DSM 16622 / JCM 12645 / Bem)</name>
    <name type="common">Geobacter bemidjiensis</name>
    <dbReference type="NCBI Taxonomy" id="404380"/>
    <lineage>
        <taxon>Bacteria</taxon>
        <taxon>Pseudomonadati</taxon>
        <taxon>Thermodesulfobacteriota</taxon>
        <taxon>Desulfuromonadia</taxon>
        <taxon>Geobacterales</taxon>
        <taxon>Geobacteraceae</taxon>
        <taxon>Citrifermentans</taxon>
    </lineage>
</organism>
<reference evidence="10 11" key="1">
    <citation type="submission" date="2008-07" db="EMBL/GenBank/DDBJ databases">
        <title>Complete sequence of Geobacter bemidjiensis BEM.</title>
        <authorList>
            <consortium name="US DOE Joint Genome Institute"/>
            <person name="Lucas S."/>
            <person name="Copeland A."/>
            <person name="Lapidus A."/>
            <person name="Glavina del Rio T."/>
            <person name="Dalin E."/>
            <person name="Tice H."/>
            <person name="Bruce D."/>
            <person name="Goodwin L."/>
            <person name="Pitluck S."/>
            <person name="Kiss H."/>
            <person name="Brettin T."/>
            <person name="Detter J.C."/>
            <person name="Han C."/>
            <person name="Kuske C.R."/>
            <person name="Schmutz J."/>
            <person name="Larimer F."/>
            <person name="Land M."/>
            <person name="Hauser L."/>
            <person name="Kyrpides N."/>
            <person name="Lykidis A."/>
            <person name="Lovley D."/>
            <person name="Richardson P."/>
        </authorList>
    </citation>
    <scope>NUCLEOTIDE SEQUENCE [LARGE SCALE GENOMIC DNA]</scope>
    <source>
        <strain evidence="11">ATCC BAA-1014 / DSM 16622 / JCM 12645 / Bem</strain>
    </source>
</reference>
<keyword evidence="5 8" id="KW-0812">Transmembrane</keyword>
<feature type="transmembrane region" description="Helical" evidence="8">
    <location>
        <begin position="55"/>
        <end position="74"/>
    </location>
</feature>
<evidence type="ECO:0000256" key="2">
    <source>
        <dbReference type="ARBA" id="ARBA00006236"/>
    </source>
</evidence>
<evidence type="ECO:0000313" key="10">
    <source>
        <dbReference type="EMBL" id="ACH40884.1"/>
    </source>
</evidence>
<dbReference type="GO" id="GO:0042910">
    <property type="term" value="F:xenobiotic transmembrane transporter activity"/>
    <property type="evidence" value="ECO:0007669"/>
    <property type="project" value="InterPro"/>
</dbReference>
<keyword evidence="11" id="KW-1185">Reference proteome</keyword>
<evidence type="ECO:0000313" key="11">
    <source>
        <dbReference type="Proteomes" id="UP000008825"/>
    </source>
</evidence>
<dbReference type="CDD" id="cd17320">
    <property type="entry name" value="MFS_MdfA_MDR_like"/>
    <property type="match status" value="1"/>
</dbReference>
<name>B5EFC9_CITBB</name>
<keyword evidence="7 8" id="KW-0472">Membrane</keyword>
<dbReference type="AlphaFoldDB" id="B5EFC9"/>
<evidence type="ECO:0000256" key="1">
    <source>
        <dbReference type="ARBA" id="ARBA00004651"/>
    </source>
</evidence>
<dbReference type="RefSeq" id="WP_012532320.1">
    <property type="nucleotide sequence ID" value="NC_011146.1"/>
</dbReference>
<sequence length="412" mass="42676">MKRSASLHPCDMTKRQLAGFVLILAALTAFSAMSIDMYLPAFPQMAKDLGEPLSTVQLSVSAFLFGSAAGQLFYGPLADRYGRRVPLLAGLALYVVSCLGCAAVHSGAELLFWRVLMALGGGAGMVISRAVVRDLYDTAEAARMFSLLMLIMGVAPILAPIAGGQLLLLTGWRGIFWFLAFFGVVSLAGAAVGLPESLPAERRQRRSLAGMVKVYGHLLKNRHYLRYAVAIGCVAGMNFSYISGAPFIFIELHGISPQQFGILFGVNACGLIGASQVNRRLLRRFSPQQIASAAFLVSAAAALLLTGAGATGVGGFPAQAVLIFICLCMTGLLYPNLTALAMAPFDKAAGSASALLGTIQYTLGASAGALVGVFHDGSALPMTAVMAVCGALGLTAVLGAGSAPDVVCTSAA</sequence>
<feature type="transmembrane region" description="Helical" evidence="8">
    <location>
        <begin position="260"/>
        <end position="278"/>
    </location>
</feature>
<evidence type="ECO:0000256" key="8">
    <source>
        <dbReference type="SAM" id="Phobius"/>
    </source>
</evidence>
<gene>
    <name evidence="10" type="ordered locus">Gbem_3892</name>
</gene>
<protein>
    <submittedName>
        <fullName evidence="10">Transporter, Bcr/CflA subfamily</fullName>
    </submittedName>
</protein>
<feature type="transmembrane region" description="Helical" evidence="8">
    <location>
        <begin position="380"/>
        <end position="400"/>
    </location>
</feature>
<comment type="similarity">
    <text evidence="2">Belongs to the major facilitator superfamily. Bcr/CmlA family.</text>
</comment>
<evidence type="ECO:0000256" key="4">
    <source>
        <dbReference type="ARBA" id="ARBA00022475"/>
    </source>
</evidence>
<accession>B5EFC9</accession>
<feature type="transmembrane region" description="Helical" evidence="8">
    <location>
        <begin position="86"/>
        <end position="105"/>
    </location>
</feature>
<dbReference type="InterPro" id="IPR011701">
    <property type="entry name" value="MFS"/>
</dbReference>
<keyword evidence="3" id="KW-0813">Transport</keyword>
<keyword evidence="4" id="KW-1003">Cell membrane</keyword>
<feature type="domain" description="Major facilitator superfamily (MFS) profile" evidence="9">
    <location>
        <begin position="20"/>
        <end position="402"/>
    </location>
</feature>
<evidence type="ECO:0000256" key="3">
    <source>
        <dbReference type="ARBA" id="ARBA00022448"/>
    </source>
</evidence>
<dbReference type="FunFam" id="1.20.1720.10:FF:000005">
    <property type="entry name" value="Bcr/CflA family efflux transporter"/>
    <property type="match status" value="1"/>
</dbReference>
<evidence type="ECO:0000256" key="5">
    <source>
        <dbReference type="ARBA" id="ARBA00022692"/>
    </source>
</evidence>
<feature type="transmembrane region" description="Helical" evidence="8">
    <location>
        <begin position="227"/>
        <end position="248"/>
    </location>
</feature>
<dbReference type="EMBL" id="CP001124">
    <property type="protein sequence ID" value="ACH40884.1"/>
    <property type="molecule type" value="Genomic_DNA"/>
</dbReference>
<comment type="subcellular location">
    <subcellularLocation>
        <location evidence="1">Cell membrane</location>
        <topology evidence="1">Multi-pass membrane protein</topology>
    </subcellularLocation>
</comment>
<reference evidence="10 11" key="2">
    <citation type="journal article" date="2010" name="BMC Genomics">
        <title>The genome of Geobacter bemidjiensis, exemplar for the subsurface clade of Geobacter species that predominate in Fe(III)-reducing subsurface environments.</title>
        <authorList>
            <person name="Aklujkar M."/>
            <person name="Young N.D."/>
            <person name="Holmes D."/>
            <person name="Chavan M."/>
            <person name="Risso C."/>
            <person name="Kiss H.E."/>
            <person name="Han C.S."/>
            <person name="Land M.L."/>
            <person name="Lovley D.R."/>
        </authorList>
    </citation>
    <scope>NUCLEOTIDE SEQUENCE [LARGE SCALE GENOMIC DNA]</scope>
    <source>
        <strain evidence="11">ATCC BAA-1014 / DSM 16622 / JCM 12645 / Bem</strain>
    </source>
</reference>
<feature type="transmembrane region" description="Helical" evidence="8">
    <location>
        <begin position="354"/>
        <end position="374"/>
    </location>
</feature>
<dbReference type="OrthoDB" id="9814303at2"/>
<dbReference type="Pfam" id="PF07690">
    <property type="entry name" value="MFS_1"/>
    <property type="match status" value="1"/>
</dbReference>
<feature type="transmembrane region" description="Helical" evidence="8">
    <location>
        <begin position="290"/>
        <end position="310"/>
    </location>
</feature>
<feature type="transmembrane region" description="Helical" evidence="8">
    <location>
        <begin position="144"/>
        <end position="168"/>
    </location>
</feature>
<keyword evidence="6 8" id="KW-1133">Transmembrane helix</keyword>
<dbReference type="NCBIfam" id="TIGR00710">
    <property type="entry name" value="efflux_Bcr_CflA"/>
    <property type="match status" value="1"/>
</dbReference>
<feature type="transmembrane region" description="Helical" evidence="8">
    <location>
        <begin position="174"/>
        <end position="195"/>
    </location>
</feature>
<feature type="transmembrane region" description="Helical" evidence="8">
    <location>
        <begin position="111"/>
        <end position="132"/>
    </location>
</feature>
<evidence type="ECO:0000256" key="6">
    <source>
        <dbReference type="ARBA" id="ARBA00022989"/>
    </source>
</evidence>
<dbReference type="KEGG" id="gbm:Gbem_3892"/>
<dbReference type="InterPro" id="IPR004812">
    <property type="entry name" value="Efflux_drug-R_Bcr/CmlA"/>
</dbReference>